<comment type="caution">
    <text evidence="11">The sequence shown here is derived from an EMBL/GenBank/DDBJ whole genome shotgun (WGS) entry which is preliminary data.</text>
</comment>
<keyword evidence="6" id="KW-0963">Cytoplasm</keyword>
<evidence type="ECO:0000259" key="10">
    <source>
        <dbReference type="PROSITE" id="PS51259"/>
    </source>
</evidence>
<dbReference type="GO" id="GO:0055037">
    <property type="term" value="C:recycling endosome"/>
    <property type="evidence" value="ECO:0007669"/>
    <property type="project" value="UniProtKB-SubCell"/>
</dbReference>
<dbReference type="CDD" id="cd00030">
    <property type="entry name" value="C2"/>
    <property type="match status" value="1"/>
</dbReference>
<dbReference type="GO" id="GO:0005770">
    <property type="term" value="C:late endosome"/>
    <property type="evidence" value="ECO:0007669"/>
    <property type="project" value="UniProtKB-SubCell"/>
</dbReference>
<organism evidence="11 12">
    <name type="scientific">Halocaridina rubra</name>
    <name type="common">Hawaiian red shrimp</name>
    <dbReference type="NCBI Taxonomy" id="373956"/>
    <lineage>
        <taxon>Eukaryota</taxon>
        <taxon>Metazoa</taxon>
        <taxon>Ecdysozoa</taxon>
        <taxon>Arthropoda</taxon>
        <taxon>Crustacea</taxon>
        <taxon>Multicrustacea</taxon>
        <taxon>Malacostraca</taxon>
        <taxon>Eumalacostraca</taxon>
        <taxon>Eucarida</taxon>
        <taxon>Decapoda</taxon>
        <taxon>Pleocyemata</taxon>
        <taxon>Caridea</taxon>
        <taxon>Atyoidea</taxon>
        <taxon>Atyidae</taxon>
        <taxon>Halocaridina</taxon>
    </lineage>
</organism>
<dbReference type="GO" id="GO:0099503">
    <property type="term" value="C:secretory vesicle"/>
    <property type="evidence" value="ECO:0007669"/>
    <property type="project" value="TreeGrafter"/>
</dbReference>
<feature type="domain" description="C2" evidence="8">
    <location>
        <begin position="65"/>
        <end position="185"/>
    </location>
</feature>
<name>A0AAN8XW84_HALRR</name>
<evidence type="ECO:0000256" key="4">
    <source>
        <dbReference type="ARBA" id="ARBA00005823"/>
    </source>
</evidence>
<dbReference type="InterPro" id="IPR010439">
    <property type="entry name" value="MUN_dom"/>
</dbReference>
<dbReference type="PANTHER" id="PTHR45999:SF4">
    <property type="entry name" value="UNC-13-4A, ISOFORM B"/>
    <property type="match status" value="1"/>
</dbReference>
<proteinExistence type="inferred from homology"/>
<accession>A0AAN8XW84</accession>
<feature type="domain" description="MHD2" evidence="10">
    <location>
        <begin position="752"/>
        <end position="862"/>
    </location>
</feature>
<dbReference type="InterPro" id="IPR014770">
    <property type="entry name" value="Munc13_1"/>
</dbReference>
<evidence type="ECO:0000313" key="12">
    <source>
        <dbReference type="Proteomes" id="UP001381693"/>
    </source>
</evidence>
<evidence type="ECO:0000256" key="7">
    <source>
        <dbReference type="ARBA" id="ARBA00022753"/>
    </source>
</evidence>
<dbReference type="Gene3D" id="2.60.40.150">
    <property type="entry name" value="C2 domain"/>
    <property type="match status" value="2"/>
</dbReference>
<gene>
    <name evidence="11" type="ORF">SK128_023661</name>
</gene>
<protein>
    <submittedName>
        <fullName evidence="11">Uncharacterized protein</fullName>
    </submittedName>
</protein>
<evidence type="ECO:0000256" key="3">
    <source>
        <dbReference type="ARBA" id="ARBA00004603"/>
    </source>
</evidence>
<keyword evidence="12" id="KW-1185">Reference proteome</keyword>
<dbReference type="SUPFAM" id="SSF49562">
    <property type="entry name" value="C2 domain (Calcium/lipid-binding domain, CaLB)"/>
    <property type="match status" value="2"/>
</dbReference>
<dbReference type="InterPro" id="IPR035892">
    <property type="entry name" value="C2_domain_sf"/>
</dbReference>
<dbReference type="InterPro" id="IPR000008">
    <property type="entry name" value="C2_dom"/>
</dbReference>
<feature type="non-terminal residue" evidence="11">
    <location>
        <position position="1"/>
    </location>
</feature>
<dbReference type="InterPro" id="IPR052095">
    <property type="entry name" value="UNC-13_domain"/>
</dbReference>
<dbReference type="GO" id="GO:0006887">
    <property type="term" value="P:exocytosis"/>
    <property type="evidence" value="ECO:0007669"/>
    <property type="project" value="UniProtKB-KW"/>
</dbReference>
<dbReference type="PROSITE" id="PS51258">
    <property type="entry name" value="MHD1"/>
    <property type="match status" value="1"/>
</dbReference>
<dbReference type="Gene3D" id="1.10.357.50">
    <property type="match status" value="1"/>
</dbReference>
<keyword evidence="5" id="KW-0268">Exocytosis</keyword>
<evidence type="ECO:0000313" key="11">
    <source>
        <dbReference type="EMBL" id="KAK7085594.1"/>
    </source>
</evidence>
<feature type="domain" description="MHD1" evidence="9">
    <location>
        <begin position="521"/>
        <end position="642"/>
    </location>
</feature>
<dbReference type="Pfam" id="PF00168">
    <property type="entry name" value="C2"/>
    <property type="match status" value="2"/>
</dbReference>
<comment type="similarity">
    <text evidence="4">Belongs to the unc-13 family.</text>
</comment>
<evidence type="ECO:0000256" key="1">
    <source>
        <dbReference type="ARBA" id="ARBA00004172"/>
    </source>
</evidence>
<evidence type="ECO:0000256" key="6">
    <source>
        <dbReference type="ARBA" id="ARBA00022490"/>
    </source>
</evidence>
<evidence type="ECO:0000259" key="9">
    <source>
        <dbReference type="PROSITE" id="PS51258"/>
    </source>
</evidence>
<dbReference type="Pfam" id="PF06292">
    <property type="entry name" value="MUN"/>
    <property type="match status" value="1"/>
</dbReference>
<dbReference type="AlphaFoldDB" id="A0AAN8XW84"/>
<evidence type="ECO:0000259" key="8">
    <source>
        <dbReference type="PROSITE" id="PS50004"/>
    </source>
</evidence>
<sequence length="1083" mass="123034">SEEHLSCVLYSIQSLMGVTGGGSWTVGSSTNLAETSASIQPERNNTVSLDEVKKELQLAYQIDNNTFDRLVNEANSRPTPEVHLHLYVKEAKDLRPKTVKGKTNAYATVVIPSSGDTHRTRIQKETLDPIWNQEFTLRVNNLQKDVMKLEVWHEHNTVGVQQLTAVRDIKSFGRLVKGTTEQAKHQGAHLLGKVVVHVKNLSEGGADGWYPLEKDGELAKDRGTIRLEGKVISSAQLGQADRRSYDALLTRLVHHQLTTKTTDSQEWSPPWSGRLSLAATATLAQHAIMLGLTDAQMQLSWWLVSCRLTNINAAWILSLLHKVQAALAIDLYQEEELSELRSSLSYFVRAHTECLRDLHVNFPSTSGVLAQNQFTYTLKSLHCLQTHTSSRELLDQEGISNIHELVTSCFNAHSKNWWTLLVEEQLRGVKTADEQITRVIKIVDEANAFLSQATSFYNPAFMKEMNIPYMQITYLMISKKINPCVRPLLMNIYNRMPLLHHQEDTVDSNVQYALEVGTSLWQLYINLGRLHMFSEYLPTDARTESGVREYHRWFSKGVMRWLELAVFRAKDMVRKAVELDNFEPVDVFCDFSSSATDTTGIFHDVKIWWLKLSWPDPEHSAVLLAKILEDVCSCGTNYCDLLREKVDTMFHRQTNTSRVYITQQICIGLNNIERIRRELTGLPGHFGFDTTLEKIRRSGSPDAASQLEATVERLIMSATENMETKVNEFIETVIHKMKPSLERALNDACEAQSEVALLDQELDPAIQLLHNHLHTLNFQRFLWNLWEVLLVLFDDNVSRNAERRKASYFGGVYDILEATLKFFSPDEGIGLDREEARTKEYIGLLELLDSLRMSTESLIAKYYQERHEEESEASIPSKGQLVVKVLFTRLGKLIVEVIMARDMVTDGDTSSISSKSGGLHPQFHSQPVDSYVKVQLVPQEWFPSATFRKTRTQRRADPAVYEETFEYDLTKSDDGVQAGLLLFTLKDYNLGRSNTFIGEAAVPLVNLPVVDSSLVHTVPNTYLKMTTPGLDIGYKSLRALHLRTGDKVACSFLKKVSKRLLVQRDDDKTRPKSPNLMDRLRFS</sequence>
<dbReference type="EMBL" id="JAXCGZ010000753">
    <property type="protein sequence ID" value="KAK7085594.1"/>
    <property type="molecule type" value="Genomic_DNA"/>
</dbReference>
<evidence type="ECO:0000256" key="2">
    <source>
        <dbReference type="ARBA" id="ARBA00004496"/>
    </source>
</evidence>
<dbReference type="PROSITE" id="PS50004">
    <property type="entry name" value="C2"/>
    <property type="match status" value="2"/>
</dbReference>
<dbReference type="Proteomes" id="UP001381693">
    <property type="component" value="Unassembled WGS sequence"/>
</dbReference>
<comment type="subcellular location">
    <subcellularLocation>
        <location evidence="2">Cytoplasm</location>
    </subcellularLocation>
    <subcellularLocation>
        <location evidence="3">Late endosome</location>
    </subcellularLocation>
    <subcellularLocation>
        <location evidence="1">Recycling endosome</location>
    </subcellularLocation>
</comment>
<evidence type="ECO:0000256" key="5">
    <source>
        <dbReference type="ARBA" id="ARBA00022483"/>
    </source>
</evidence>
<reference evidence="11 12" key="1">
    <citation type="submission" date="2023-11" db="EMBL/GenBank/DDBJ databases">
        <title>Halocaridina rubra genome assembly.</title>
        <authorList>
            <person name="Smith C."/>
        </authorList>
    </citation>
    <scope>NUCLEOTIDE SEQUENCE [LARGE SCALE GENOMIC DNA]</scope>
    <source>
        <strain evidence="11">EP-1</strain>
        <tissue evidence="11">Whole</tissue>
    </source>
</reference>
<keyword evidence="7" id="KW-0967">Endosome</keyword>
<feature type="domain" description="C2" evidence="8">
    <location>
        <begin position="877"/>
        <end position="1018"/>
    </location>
</feature>
<dbReference type="InterPro" id="IPR014772">
    <property type="entry name" value="Munc13_dom-2"/>
</dbReference>
<dbReference type="SMART" id="SM00239">
    <property type="entry name" value="C2"/>
    <property type="match status" value="2"/>
</dbReference>
<dbReference type="PANTHER" id="PTHR45999">
    <property type="entry name" value="UNC-13-4A, ISOFORM B"/>
    <property type="match status" value="1"/>
</dbReference>
<dbReference type="PROSITE" id="PS51259">
    <property type="entry name" value="MHD2"/>
    <property type="match status" value="1"/>
</dbReference>